<evidence type="ECO:0000313" key="3">
    <source>
        <dbReference type="Proteomes" id="UP000623467"/>
    </source>
</evidence>
<protein>
    <submittedName>
        <fullName evidence="2">Uncharacterized protein</fullName>
    </submittedName>
</protein>
<dbReference type="Gene3D" id="3.60.130.30">
    <property type="match status" value="1"/>
</dbReference>
<name>A0A8H7CV07_9AGAR</name>
<dbReference type="AlphaFoldDB" id="A0A8H7CV07"/>
<reference evidence="2" key="1">
    <citation type="submission" date="2020-05" db="EMBL/GenBank/DDBJ databases">
        <title>Mycena genomes resolve the evolution of fungal bioluminescence.</title>
        <authorList>
            <person name="Tsai I.J."/>
        </authorList>
    </citation>
    <scope>NUCLEOTIDE SEQUENCE</scope>
    <source>
        <strain evidence="2">160909Yilan</strain>
    </source>
</reference>
<keyword evidence="3" id="KW-1185">Reference proteome</keyword>
<dbReference type="EMBL" id="JACAZH010000013">
    <property type="protein sequence ID" value="KAF7351474.1"/>
    <property type="molecule type" value="Genomic_DNA"/>
</dbReference>
<feature type="region of interest" description="Disordered" evidence="1">
    <location>
        <begin position="54"/>
        <end position="143"/>
    </location>
</feature>
<feature type="compositionally biased region" description="Basic and acidic residues" evidence="1">
    <location>
        <begin position="112"/>
        <end position="126"/>
    </location>
</feature>
<dbReference type="OrthoDB" id="3025143at2759"/>
<feature type="compositionally biased region" description="Pro residues" evidence="1">
    <location>
        <begin position="59"/>
        <end position="83"/>
    </location>
</feature>
<accession>A0A8H7CV07</accession>
<dbReference type="Proteomes" id="UP000623467">
    <property type="component" value="Unassembled WGS sequence"/>
</dbReference>
<sequence length="496" mass="54594">MLGLGRRTLRSGKEFSAFDLAVGLPLAPRQFFSVADCLRERLEAQQLTQIIDEPADVAQPPPSRASSPSSPPSPLSSAPPSPPAFSECATARTESAAVNKKGSKRRKKEKRKREMVDSSDPELKSTHREHRNAAKKNAIQTGVNARRLPHTKLGWIGKLRAQDGSESPDVGSPPSSSLPAIGMVSHSYTQEDVNRLSGTKGFLYVLWGGEVTIPLVDSSQREFTLLGGKPKDLVGWQKVTNGAAQMMCSRRSRGHFTADDSYHRRANSDTPYPSVSRGLSHGGGQQDFTPFKRPGELQNHPANIVITDEMLAHIFYQRIVGFANCLARVFALILFAFCQSQMSLLAAWDPKLRWPFEKSIFAACTFNFGPRVSTCSHLDFGNLAWGWCAITALGSFDADRGGHLILWDLKMVIRFPAGATILIPSAILRHSNVPVQAHETRYSFVQYSAGGLFRWVRNGFMTDEDFNRKATSSEKSARAAEAAGQWEEGVGMYEVL</sequence>
<evidence type="ECO:0000313" key="2">
    <source>
        <dbReference type="EMBL" id="KAF7351474.1"/>
    </source>
</evidence>
<gene>
    <name evidence="2" type="ORF">MSAN_01579600</name>
</gene>
<comment type="caution">
    <text evidence="2">The sequence shown here is derived from an EMBL/GenBank/DDBJ whole genome shotgun (WGS) entry which is preliminary data.</text>
</comment>
<evidence type="ECO:0000256" key="1">
    <source>
        <dbReference type="SAM" id="MobiDB-lite"/>
    </source>
</evidence>
<proteinExistence type="predicted"/>
<organism evidence="2 3">
    <name type="scientific">Mycena sanguinolenta</name>
    <dbReference type="NCBI Taxonomy" id="230812"/>
    <lineage>
        <taxon>Eukaryota</taxon>
        <taxon>Fungi</taxon>
        <taxon>Dikarya</taxon>
        <taxon>Basidiomycota</taxon>
        <taxon>Agaricomycotina</taxon>
        <taxon>Agaricomycetes</taxon>
        <taxon>Agaricomycetidae</taxon>
        <taxon>Agaricales</taxon>
        <taxon>Marasmiineae</taxon>
        <taxon>Mycenaceae</taxon>
        <taxon>Mycena</taxon>
    </lineage>
</organism>
<feature type="region of interest" description="Disordered" evidence="1">
    <location>
        <begin position="259"/>
        <end position="281"/>
    </location>
</feature>
<feature type="compositionally biased region" description="Basic residues" evidence="1">
    <location>
        <begin position="101"/>
        <end position="111"/>
    </location>
</feature>